<reference evidence="1 2" key="1">
    <citation type="submission" date="2023-11" db="EMBL/GenBank/DDBJ databases">
        <title>Genome sequence of Microbacterium rhizosphaerae KACC 19337.</title>
        <authorList>
            <person name="Choi H."/>
            <person name="Kim S."/>
            <person name="Kim Y."/>
            <person name="Kwon S.-W."/>
            <person name="Heo J."/>
        </authorList>
    </citation>
    <scope>NUCLEOTIDE SEQUENCE [LARGE SCALE GENOMIC DNA]</scope>
    <source>
        <strain evidence="1 2">KACC 19337</strain>
    </source>
</reference>
<gene>
    <name evidence="1" type="ORF">SM116_09395</name>
</gene>
<protein>
    <submittedName>
        <fullName evidence="1">Uncharacterized protein</fullName>
    </submittedName>
</protein>
<keyword evidence="2" id="KW-1185">Reference proteome</keyword>
<evidence type="ECO:0000313" key="1">
    <source>
        <dbReference type="EMBL" id="WPR88008.1"/>
    </source>
</evidence>
<dbReference type="Proteomes" id="UP001323798">
    <property type="component" value="Chromosome"/>
</dbReference>
<organism evidence="1 2">
    <name type="scientific">Microbacterium rhizosphaerae</name>
    <dbReference type="NCBI Taxonomy" id="1678237"/>
    <lineage>
        <taxon>Bacteria</taxon>
        <taxon>Bacillati</taxon>
        <taxon>Actinomycetota</taxon>
        <taxon>Actinomycetes</taxon>
        <taxon>Micrococcales</taxon>
        <taxon>Microbacteriaceae</taxon>
        <taxon>Microbacterium</taxon>
    </lineage>
</organism>
<proteinExistence type="predicted"/>
<evidence type="ECO:0000313" key="2">
    <source>
        <dbReference type="Proteomes" id="UP001323798"/>
    </source>
</evidence>
<dbReference type="EMBL" id="CP139368">
    <property type="protein sequence ID" value="WPR88008.1"/>
    <property type="molecule type" value="Genomic_DNA"/>
</dbReference>
<sequence>MAISTSRSEAAERLDTATPAELIAHAEELLAAAEGGVQLSGAKDIPALKAALAGAYAQVALAKIAAAGQQ</sequence>
<accession>A0ABZ0SJP6</accession>
<name>A0ABZ0SJP6_9MICO</name>
<dbReference type="RefSeq" id="WP_320940730.1">
    <property type="nucleotide sequence ID" value="NZ_BAABEU010000010.1"/>
</dbReference>